<name>A0A6G1JY95_9PLEO</name>
<feature type="compositionally biased region" description="Polar residues" evidence="1">
    <location>
        <begin position="78"/>
        <end position="99"/>
    </location>
</feature>
<feature type="compositionally biased region" description="Basic and acidic residues" evidence="1">
    <location>
        <begin position="174"/>
        <end position="185"/>
    </location>
</feature>
<evidence type="ECO:0000313" key="2">
    <source>
        <dbReference type="EMBL" id="KAF2705584.1"/>
    </source>
</evidence>
<evidence type="ECO:0000256" key="1">
    <source>
        <dbReference type="SAM" id="MobiDB-lite"/>
    </source>
</evidence>
<dbReference type="AlphaFoldDB" id="A0A6G1JY95"/>
<feature type="region of interest" description="Disordered" evidence="1">
    <location>
        <begin position="112"/>
        <end position="196"/>
    </location>
</feature>
<sequence>MLPRTPVNTTNTLADNGIDPFDVPMPARDGMEAISERELAMKTPRNTQRVRDLLGGIGARPIRTQKPRFPPAKAKSPASLQVNPTILSASPSTPGLSTSIAADTSACIAHEQEAASSVHGKRVRGTAGTPSSTATPTKKRKLKRKSARFTRPPRGSSVRTPSVEKIGSENDSEEHDKLEESDKTQAEPALIPPSSPIIVPRSQGQMNSDAITVATQKTLLVAIPMAHAQAALTSLDQITGGECKEVGTVDSSHLPELGGLTRGMKRSGRWT</sequence>
<gene>
    <name evidence="2" type="ORF">K504DRAFT_460299</name>
</gene>
<feature type="compositionally biased region" description="Basic residues" evidence="1">
    <location>
        <begin position="137"/>
        <end position="148"/>
    </location>
</feature>
<dbReference type="Proteomes" id="UP000799428">
    <property type="component" value="Unassembled WGS sequence"/>
</dbReference>
<feature type="compositionally biased region" description="Polar residues" evidence="1">
    <location>
        <begin position="1"/>
        <end position="14"/>
    </location>
</feature>
<proteinExistence type="predicted"/>
<organism evidence="2 3">
    <name type="scientific">Pleomassaria siparia CBS 279.74</name>
    <dbReference type="NCBI Taxonomy" id="1314801"/>
    <lineage>
        <taxon>Eukaryota</taxon>
        <taxon>Fungi</taxon>
        <taxon>Dikarya</taxon>
        <taxon>Ascomycota</taxon>
        <taxon>Pezizomycotina</taxon>
        <taxon>Dothideomycetes</taxon>
        <taxon>Pleosporomycetidae</taxon>
        <taxon>Pleosporales</taxon>
        <taxon>Pleomassariaceae</taxon>
        <taxon>Pleomassaria</taxon>
    </lineage>
</organism>
<dbReference type="EMBL" id="MU005778">
    <property type="protein sequence ID" value="KAF2705584.1"/>
    <property type="molecule type" value="Genomic_DNA"/>
</dbReference>
<evidence type="ECO:0000313" key="3">
    <source>
        <dbReference type="Proteomes" id="UP000799428"/>
    </source>
</evidence>
<protein>
    <submittedName>
        <fullName evidence="2">Uncharacterized protein</fullName>
    </submittedName>
</protein>
<feature type="compositionally biased region" description="Low complexity" evidence="1">
    <location>
        <begin position="125"/>
        <end position="136"/>
    </location>
</feature>
<feature type="region of interest" description="Disordered" evidence="1">
    <location>
        <begin position="61"/>
        <end position="99"/>
    </location>
</feature>
<feature type="region of interest" description="Disordered" evidence="1">
    <location>
        <begin position="1"/>
        <end position="21"/>
    </location>
</feature>
<keyword evidence="3" id="KW-1185">Reference proteome</keyword>
<accession>A0A6G1JY95</accession>
<reference evidence="2" key="1">
    <citation type="journal article" date="2020" name="Stud. Mycol.">
        <title>101 Dothideomycetes genomes: a test case for predicting lifestyles and emergence of pathogens.</title>
        <authorList>
            <person name="Haridas S."/>
            <person name="Albert R."/>
            <person name="Binder M."/>
            <person name="Bloem J."/>
            <person name="Labutti K."/>
            <person name="Salamov A."/>
            <person name="Andreopoulos B."/>
            <person name="Baker S."/>
            <person name="Barry K."/>
            <person name="Bills G."/>
            <person name="Bluhm B."/>
            <person name="Cannon C."/>
            <person name="Castanera R."/>
            <person name="Culley D."/>
            <person name="Daum C."/>
            <person name="Ezra D."/>
            <person name="Gonzalez J."/>
            <person name="Henrissat B."/>
            <person name="Kuo A."/>
            <person name="Liang C."/>
            <person name="Lipzen A."/>
            <person name="Lutzoni F."/>
            <person name="Magnuson J."/>
            <person name="Mondo S."/>
            <person name="Nolan M."/>
            <person name="Ohm R."/>
            <person name="Pangilinan J."/>
            <person name="Park H.-J."/>
            <person name="Ramirez L."/>
            <person name="Alfaro M."/>
            <person name="Sun H."/>
            <person name="Tritt A."/>
            <person name="Yoshinaga Y."/>
            <person name="Zwiers L.-H."/>
            <person name="Turgeon B."/>
            <person name="Goodwin S."/>
            <person name="Spatafora J."/>
            <person name="Crous P."/>
            <person name="Grigoriev I."/>
        </authorList>
    </citation>
    <scope>NUCLEOTIDE SEQUENCE</scope>
    <source>
        <strain evidence="2">CBS 279.74</strain>
    </source>
</reference>